<dbReference type="InterPro" id="IPR000847">
    <property type="entry name" value="LysR_HTH_N"/>
</dbReference>
<keyword evidence="3" id="KW-0238">DNA-binding</keyword>
<evidence type="ECO:0000256" key="2">
    <source>
        <dbReference type="ARBA" id="ARBA00023015"/>
    </source>
</evidence>
<dbReference type="PROSITE" id="PS50931">
    <property type="entry name" value="HTH_LYSR"/>
    <property type="match status" value="1"/>
</dbReference>
<dbReference type="Gene3D" id="1.10.10.10">
    <property type="entry name" value="Winged helix-like DNA-binding domain superfamily/Winged helix DNA-binding domain"/>
    <property type="match status" value="1"/>
</dbReference>
<evidence type="ECO:0000313" key="6">
    <source>
        <dbReference type="EMBL" id="QEI06235.1"/>
    </source>
</evidence>
<evidence type="ECO:0000256" key="3">
    <source>
        <dbReference type="ARBA" id="ARBA00023125"/>
    </source>
</evidence>
<evidence type="ECO:0000256" key="1">
    <source>
        <dbReference type="ARBA" id="ARBA00009437"/>
    </source>
</evidence>
<dbReference type="PANTHER" id="PTHR30537:SF72">
    <property type="entry name" value="LYSR FAMILY TRANSCRIPTIONAL REGULATOR"/>
    <property type="match status" value="1"/>
</dbReference>
<dbReference type="InterPro" id="IPR036390">
    <property type="entry name" value="WH_DNA-bd_sf"/>
</dbReference>
<dbReference type="KEGG" id="pacr:FXN63_10580"/>
<dbReference type="SUPFAM" id="SSF46785">
    <property type="entry name" value="Winged helix' DNA-binding domain"/>
    <property type="match status" value="1"/>
</dbReference>
<name>A0A5C0AVK8_9BURK</name>
<proteinExistence type="inferred from homology"/>
<dbReference type="InterPro" id="IPR005119">
    <property type="entry name" value="LysR_subst-bd"/>
</dbReference>
<dbReference type="RefSeq" id="WP_148814636.1">
    <property type="nucleotide sequence ID" value="NZ_CP043046.1"/>
</dbReference>
<dbReference type="CDD" id="cd08472">
    <property type="entry name" value="PBP2_CrgA_like_3"/>
    <property type="match status" value="1"/>
</dbReference>
<dbReference type="OrthoDB" id="9076738at2"/>
<dbReference type="InterPro" id="IPR058163">
    <property type="entry name" value="LysR-type_TF_proteobact-type"/>
</dbReference>
<dbReference type="AlphaFoldDB" id="A0A5C0AVK8"/>
<dbReference type="EMBL" id="CP043046">
    <property type="protein sequence ID" value="QEI06235.1"/>
    <property type="molecule type" value="Genomic_DNA"/>
</dbReference>
<feature type="domain" description="HTH lysR-type" evidence="5">
    <location>
        <begin position="1"/>
        <end position="59"/>
    </location>
</feature>
<keyword evidence="7" id="KW-1185">Reference proteome</keyword>
<evidence type="ECO:0000313" key="7">
    <source>
        <dbReference type="Proteomes" id="UP000325161"/>
    </source>
</evidence>
<dbReference type="Proteomes" id="UP000325161">
    <property type="component" value="Chromosome"/>
</dbReference>
<evidence type="ECO:0000259" key="5">
    <source>
        <dbReference type="PROSITE" id="PS50931"/>
    </source>
</evidence>
<dbReference type="GO" id="GO:0006351">
    <property type="term" value="P:DNA-templated transcription"/>
    <property type="evidence" value="ECO:0007669"/>
    <property type="project" value="TreeGrafter"/>
</dbReference>
<gene>
    <name evidence="6" type="ORF">FXN63_10580</name>
</gene>
<accession>A0A5C0AVK8</accession>
<dbReference type="SUPFAM" id="SSF53850">
    <property type="entry name" value="Periplasmic binding protein-like II"/>
    <property type="match status" value="1"/>
</dbReference>
<dbReference type="PANTHER" id="PTHR30537">
    <property type="entry name" value="HTH-TYPE TRANSCRIPTIONAL REGULATOR"/>
    <property type="match status" value="1"/>
</dbReference>
<comment type="similarity">
    <text evidence="1">Belongs to the LysR transcriptional regulatory family.</text>
</comment>
<dbReference type="GO" id="GO:0043565">
    <property type="term" value="F:sequence-specific DNA binding"/>
    <property type="evidence" value="ECO:0007669"/>
    <property type="project" value="TreeGrafter"/>
</dbReference>
<dbReference type="FunFam" id="3.40.190.290:FF:000001">
    <property type="entry name" value="Transcriptional regulator, LysR family"/>
    <property type="match status" value="1"/>
</dbReference>
<organism evidence="6 7">
    <name type="scientific">Pigmentiphaga aceris</name>
    <dbReference type="NCBI Taxonomy" id="1940612"/>
    <lineage>
        <taxon>Bacteria</taxon>
        <taxon>Pseudomonadati</taxon>
        <taxon>Pseudomonadota</taxon>
        <taxon>Betaproteobacteria</taxon>
        <taxon>Burkholderiales</taxon>
        <taxon>Alcaligenaceae</taxon>
        <taxon>Pigmentiphaga</taxon>
    </lineage>
</organism>
<reference evidence="6 7" key="1">
    <citation type="submission" date="2019-08" db="EMBL/GenBank/DDBJ databases">
        <title>Amphibian skin-associated Pigmentiphaga: genome sequence and occurrence across geography and hosts.</title>
        <authorList>
            <person name="Bletz M.C."/>
            <person name="Bunk B."/>
            <person name="Sproeer C."/>
            <person name="Biwer P."/>
            <person name="Reiter S."/>
            <person name="Rabemananjara F.C.E."/>
            <person name="Schulz S."/>
            <person name="Overmann J."/>
            <person name="Vences M."/>
        </authorList>
    </citation>
    <scope>NUCLEOTIDE SEQUENCE [LARGE SCALE GENOMIC DNA]</scope>
    <source>
        <strain evidence="6 7">Mada1488</strain>
    </source>
</reference>
<dbReference type="GO" id="GO:0003700">
    <property type="term" value="F:DNA-binding transcription factor activity"/>
    <property type="evidence" value="ECO:0007669"/>
    <property type="project" value="InterPro"/>
</dbReference>
<dbReference type="Pfam" id="PF03466">
    <property type="entry name" value="LysR_substrate"/>
    <property type="match status" value="1"/>
</dbReference>
<sequence length="305" mass="33862">MDHLHAIRVFLRVVDAGSFTRAADTMGMPRSSVTSLVKQLEAHVGVVLIQRSTRSFSLTEQGEQYHRYCVDVLAGLENMEASLRGDTAKPRGRVRVDMPGALARALVLPQMKEFQQRYPDIEISLGLNDRNVDVIGEGIDCAVRTGPLPDSSLVARSLGSLQWIICAATTYLNQHGEPENLEQLRQHEIVNYASATTGRAREWVFQVDGQNAAIALPGRLLVNETDAYLQCALEGLGMIQLTEFLARPYLQSGRLREVLRHLRPPPMPVSVVYASRQHQPQAVRVFIEWLTELVAQNPLSSDGAD</sequence>
<keyword evidence="2" id="KW-0805">Transcription regulation</keyword>
<dbReference type="Pfam" id="PF00126">
    <property type="entry name" value="HTH_1"/>
    <property type="match status" value="1"/>
</dbReference>
<dbReference type="Gene3D" id="3.40.190.290">
    <property type="match status" value="1"/>
</dbReference>
<dbReference type="InterPro" id="IPR036388">
    <property type="entry name" value="WH-like_DNA-bd_sf"/>
</dbReference>
<evidence type="ECO:0000256" key="4">
    <source>
        <dbReference type="ARBA" id="ARBA00023163"/>
    </source>
</evidence>
<protein>
    <submittedName>
        <fullName evidence="6">LysR family transcriptional regulator</fullName>
    </submittedName>
</protein>
<keyword evidence="4" id="KW-0804">Transcription</keyword>
<dbReference type="FunFam" id="1.10.10.10:FF:000001">
    <property type="entry name" value="LysR family transcriptional regulator"/>
    <property type="match status" value="1"/>
</dbReference>